<reference evidence="1 2" key="1">
    <citation type="submission" date="2014-10" db="EMBL/GenBank/DDBJ databases">
        <title>Genome sequence of Novosphingobium malaysiense MUSC 273(T).</title>
        <authorList>
            <person name="Lee L.-H."/>
        </authorList>
    </citation>
    <scope>NUCLEOTIDE SEQUENCE [LARGE SCALE GENOMIC DNA]</scope>
    <source>
        <strain evidence="1 2">MUSC 273</strain>
    </source>
</reference>
<evidence type="ECO:0000313" key="1">
    <source>
        <dbReference type="EMBL" id="KHK93558.1"/>
    </source>
</evidence>
<dbReference type="Gene3D" id="1.20.1260.40">
    <property type="match status" value="1"/>
</dbReference>
<name>A0A0B1ZWK0_9SPHN</name>
<proteinExistence type="predicted"/>
<comment type="caution">
    <text evidence="1">The sequence shown here is derived from an EMBL/GenBank/DDBJ whole genome shotgun (WGS) entry which is preliminary data.</text>
</comment>
<protein>
    <submittedName>
        <fullName evidence="1">Uncharacterized protein</fullName>
    </submittedName>
</protein>
<evidence type="ECO:0000313" key="2">
    <source>
        <dbReference type="Proteomes" id="UP000031057"/>
    </source>
</evidence>
<dbReference type="EMBL" id="JTDI01000001">
    <property type="protein sequence ID" value="KHK93558.1"/>
    <property type="molecule type" value="Genomic_DNA"/>
</dbReference>
<dbReference type="Proteomes" id="UP000031057">
    <property type="component" value="Unassembled WGS sequence"/>
</dbReference>
<dbReference type="AlphaFoldDB" id="A0A0B1ZWK0"/>
<gene>
    <name evidence="1" type="ORF">LK12_04760</name>
</gene>
<sequence>MRDRLDEWLMREYDRAELDNETFSKVYFPGPDLPHSQLGFAERIFALELIKAILKQHYPDGKALLTVLWFIDRASVSLEAWASKKNDYTHRRSHH</sequence>
<keyword evidence="2" id="KW-1185">Reference proteome</keyword>
<accession>A0A0B1ZWK0</accession>
<organism evidence="1 2">
    <name type="scientific">Novosphingobium malaysiense</name>
    <dbReference type="NCBI Taxonomy" id="1348853"/>
    <lineage>
        <taxon>Bacteria</taxon>
        <taxon>Pseudomonadati</taxon>
        <taxon>Pseudomonadota</taxon>
        <taxon>Alphaproteobacteria</taxon>
        <taxon>Sphingomonadales</taxon>
        <taxon>Sphingomonadaceae</taxon>
        <taxon>Novosphingobium</taxon>
    </lineage>
</organism>